<sequence length="248" mass="28447">MHNVQDQLSNIVPQHSVPPPPPPSPTSTSSNAPEPTPSSTLELKFAKPKKFSSKKEDSLNFIIACQAYIMMKGASCSNKEKIMWIPSYFEGAAEHWVCPYKGKKVFRGEAVPMLDDVDNFWTKFTKHYMDTNYNKKDCQKLNNLQQKLSLQEDTCQLQQYSVSLGHSGETLHDRYYCGLKKEVKDIMLSTMFQWFCATVQQTYDRAEEIENHIECSQPSYPSCHNPYLEGLLPYISTVKDIYSIYDAQ</sequence>
<evidence type="ECO:0000313" key="3">
    <source>
        <dbReference type="Proteomes" id="UP000650533"/>
    </source>
</evidence>
<gene>
    <name evidence="2" type="ORF">RhiXN_03711</name>
</gene>
<protein>
    <submittedName>
        <fullName evidence="2">Retrotransposon gag protein</fullName>
    </submittedName>
</protein>
<feature type="compositionally biased region" description="Low complexity" evidence="1">
    <location>
        <begin position="26"/>
        <end position="40"/>
    </location>
</feature>
<dbReference type="Proteomes" id="UP000650533">
    <property type="component" value="Chromosome 1"/>
</dbReference>
<dbReference type="AlphaFoldDB" id="A0A8H8NM60"/>
<reference evidence="2" key="1">
    <citation type="submission" date="2020-05" db="EMBL/GenBank/DDBJ databases">
        <title>Evolutionary and genomic comparisons of hybrid uninucleate and nonhybrid Rhizoctonia fungi.</title>
        <authorList>
            <person name="Li C."/>
            <person name="Chen X."/>
        </authorList>
    </citation>
    <scope>NUCLEOTIDE SEQUENCE</scope>
    <source>
        <strain evidence="2">AG-1 IA</strain>
    </source>
</reference>
<dbReference type="RefSeq" id="XP_043175947.1">
    <property type="nucleotide sequence ID" value="XM_043323528.1"/>
</dbReference>
<dbReference type="GeneID" id="67025991"/>
<dbReference type="KEGG" id="rsx:RhiXN_03711"/>
<feature type="compositionally biased region" description="Pro residues" evidence="1">
    <location>
        <begin position="16"/>
        <end position="25"/>
    </location>
</feature>
<accession>A0A8H8NM60</accession>
<feature type="compositionally biased region" description="Polar residues" evidence="1">
    <location>
        <begin position="1"/>
        <end position="13"/>
    </location>
</feature>
<dbReference type="EMBL" id="CP059658">
    <property type="protein sequence ID" value="QRW15710.1"/>
    <property type="molecule type" value="Genomic_DNA"/>
</dbReference>
<evidence type="ECO:0000313" key="2">
    <source>
        <dbReference type="EMBL" id="QRW15710.1"/>
    </source>
</evidence>
<proteinExistence type="predicted"/>
<evidence type="ECO:0000256" key="1">
    <source>
        <dbReference type="SAM" id="MobiDB-lite"/>
    </source>
</evidence>
<organism evidence="2 3">
    <name type="scientific">Rhizoctonia solani</name>
    <dbReference type="NCBI Taxonomy" id="456999"/>
    <lineage>
        <taxon>Eukaryota</taxon>
        <taxon>Fungi</taxon>
        <taxon>Dikarya</taxon>
        <taxon>Basidiomycota</taxon>
        <taxon>Agaricomycotina</taxon>
        <taxon>Agaricomycetes</taxon>
        <taxon>Cantharellales</taxon>
        <taxon>Ceratobasidiaceae</taxon>
        <taxon>Rhizoctonia</taxon>
    </lineage>
</organism>
<feature type="region of interest" description="Disordered" evidence="1">
    <location>
        <begin position="1"/>
        <end position="40"/>
    </location>
</feature>
<name>A0A8H8NM60_9AGAM</name>